<proteinExistence type="predicted"/>
<sequence length="51" mass="5866">MDYDVRQAWIELWLAVFGEPPPIASETDLTAKILVQHLPPTPPYEVKCRTE</sequence>
<protein>
    <submittedName>
        <fullName evidence="1">Uncharacterized protein</fullName>
    </submittedName>
</protein>
<dbReference type="RefSeq" id="WP_004623121.1">
    <property type="nucleotide sequence ID" value="NZ_APMP01000031.1"/>
</dbReference>
<evidence type="ECO:0000313" key="1">
    <source>
        <dbReference type="EMBL" id="ENZ80508.1"/>
    </source>
</evidence>
<comment type="caution">
    <text evidence="1">The sequence shown here is derived from an EMBL/GenBank/DDBJ whole genome shotgun (WGS) entry which is preliminary data.</text>
</comment>
<name>R0E4I3_CAUVI</name>
<dbReference type="EMBL" id="APMP01000031">
    <property type="protein sequence ID" value="ENZ80508.1"/>
    <property type="molecule type" value="Genomic_DNA"/>
</dbReference>
<dbReference type="AlphaFoldDB" id="R0E4I3"/>
<gene>
    <name evidence="1" type="ORF">OR37_03631</name>
</gene>
<accession>R0E4I3</accession>
<reference evidence="1 2" key="1">
    <citation type="journal article" date="2013" name="Genome Announc.">
        <title>Draft Genome Sequence for Caulobacter sp. Strain OR37, a Bacterium Tolerant to Heavy Metals.</title>
        <authorList>
            <person name="Utturkar S.M."/>
            <person name="Bollmann A."/>
            <person name="Brzoska R.M."/>
            <person name="Klingeman D.M."/>
            <person name="Epstein S.E."/>
            <person name="Palumbo A.V."/>
            <person name="Brown S.D."/>
        </authorList>
    </citation>
    <scope>NUCLEOTIDE SEQUENCE [LARGE SCALE GENOMIC DNA]</scope>
    <source>
        <strain evidence="1 2">OR37</strain>
    </source>
</reference>
<evidence type="ECO:0000313" key="2">
    <source>
        <dbReference type="Proteomes" id="UP000013063"/>
    </source>
</evidence>
<keyword evidence="2" id="KW-1185">Reference proteome</keyword>
<organism evidence="1 2">
    <name type="scientific">Caulobacter vibrioides OR37</name>
    <dbReference type="NCBI Taxonomy" id="1292034"/>
    <lineage>
        <taxon>Bacteria</taxon>
        <taxon>Pseudomonadati</taxon>
        <taxon>Pseudomonadota</taxon>
        <taxon>Alphaproteobacteria</taxon>
        <taxon>Caulobacterales</taxon>
        <taxon>Caulobacteraceae</taxon>
        <taxon>Caulobacter</taxon>
    </lineage>
</organism>
<dbReference type="Proteomes" id="UP000013063">
    <property type="component" value="Unassembled WGS sequence"/>
</dbReference>
<dbReference type="PATRIC" id="fig|1292034.3.peg.3603"/>